<feature type="transmembrane region" description="Helical" evidence="1">
    <location>
        <begin position="20"/>
        <end position="41"/>
    </location>
</feature>
<dbReference type="AlphaFoldDB" id="A0A369TQX1"/>
<accession>A0A369TQX1</accession>
<name>A0A369TQX1_9RHOB</name>
<keyword evidence="1" id="KW-1133">Transmembrane helix</keyword>
<evidence type="ECO:0000256" key="1">
    <source>
        <dbReference type="SAM" id="Phobius"/>
    </source>
</evidence>
<protein>
    <recommendedName>
        <fullName evidence="4">DUF4274 domain-containing protein</fullName>
    </recommendedName>
</protein>
<keyword evidence="3" id="KW-1185">Reference proteome</keyword>
<gene>
    <name evidence="2" type="ORF">DU478_03030</name>
</gene>
<dbReference type="Proteomes" id="UP000253977">
    <property type="component" value="Unassembled WGS sequence"/>
</dbReference>
<evidence type="ECO:0008006" key="4">
    <source>
        <dbReference type="Google" id="ProtNLM"/>
    </source>
</evidence>
<reference evidence="2 3" key="1">
    <citation type="submission" date="2018-07" db="EMBL/GenBank/DDBJ databases">
        <title>Thalassococcus profundi sp. nov., a marine bacterium isolated from deep seawater of Okinawa Trough.</title>
        <authorList>
            <person name="Yu M."/>
        </authorList>
    </citation>
    <scope>NUCLEOTIDE SEQUENCE [LARGE SCALE GENOMIC DNA]</scope>
    <source>
        <strain evidence="2 3">WRAS1</strain>
    </source>
</reference>
<dbReference type="EMBL" id="QPMK01000002">
    <property type="protein sequence ID" value="RDD67643.1"/>
    <property type="molecule type" value="Genomic_DNA"/>
</dbReference>
<organism evidence="2 3">
    <name type="scientific">Thalassococcus profundi</name>
    <dbReference type="NCBI Taxonomy" id="2282382"/>
    <lineage>
        <taxon>Bacteria</taxon>
        <taxon>Pseudomonadati</taxon>
        <taxon>Pseudomonadota</taxon>
        <taxon>Alphaproteobacteria</taxon>
        <taxon>Rhodobacterales</taxon>
        <taxon>Roseobacteraceae</taxon>
        <taxon>Thalassococcus</taxon>
    </lineage>
</organism>
<keyword evidence="1" id="KW-0812">Transmembrane</keyword>
<sequence length="372" mass="40583">MPAIACLLVPDALRLQVFDALGVTGTLLLWSLLTALVVHAATRMPARVERPAYQNEAPVLLRRGVLGSPDLALPGPKTMRETLGVVLSQADMPPPQDGPESADRALGLALGRLIEAWNAPTLHAQSDARLAELFLFYQLLTRRADEAGALAQLFARPDVVLEIRDQIATIRKRRAAFDKQNNAFAANQTAWEEQGEADRPAALLTALRGLVHPDIDLWHKVVTEHDPHDAAQREAALWCVRQPDCDRATVACFLAYAAADGLLAAAARRGDRAWLSGVQSVVDGWNAGRYTRRELGLSPSDSLSAMAPVFSNALDQVAEATGSTRWATPRGAFAEYTGRKPRPRDHWCLRTGRLLRAPRRTDYFDQGVASAA</sequence>
<evidence type="ECO:0000313" key="3">
    <source>
        <dbReference type="Proteomes" id="UP000253977"/>
    </source>
</evidence>
<evidence type="ECO:0000313" key="2">
    <source>
        <dbReference type="EMBL" id="RDD67643.1"/>
    </source>
</evidence>
<comment type="caution">
    <text evidence="2">The sequence shown here is derived from an EMBL/GenBank/DDBJ whole genome shotgun (WGS) entry which is preliminary data.</text>
</comment>
<proteinExistence type="predicted"/>
<keyword evidence="1" id="KW-0472">Membrane</keyword>